<feature type="domain" description="Tail specific protease" evidence="1">
    <location>
        <begin position="312"/>
        <end position="531"/>
    </location>
</feature>
<evidence type="ECO:0000313" key="2">
    <source>
        <dbReference type="EMBL" id="RAI75807.1"/>
    </source>
</evidence>
<dbReference type="OrthoDB" id="5480566at2"/>
<evidence type="ECO:0000259" key="1">
    <source>
        <dbReference type="SMART" id="SM00245"/>
    </source>
</evidence>
<dbReference type="GO" id="GO:0030288">
    <property type="term" value="C:outer membrane-bounded periplasmic space"/>
    <property type="evidence" value="ECO:0007669"/>
    <property type="project" value="TreeGrafter"/>
</dbReference>
<dbReference type="PANTHER" id="PTHR32060">
    <property type="entry name" value="TAIL-SPECIFIC PROTEASE"/>
    <property type="match status" value="1"/>
</dbReference>
<name>A0A327NKT9_9BACT</name>
<dbReference type="GO" id="GO:0004175">
    <property type="term" value="F:endopeptidase activity"/>
    <property type="evidence" value="ECO:0007669"/>
    <property type="project" value="TreeGrafter"/>
</dbReference>
<dbReference type="GO" id="GO:0006508">
    <property type="term" value="P:proteolysis"/>
    <property type="evidence" value="ECO:0007669"/>
    <property type="project" value="InterPro"/>
</dbReference>
<dbReference type="Proteomes" id="UP000249016">
    <property type="component" value="Unassembled WGS sequence"/>
</dbReference>
<dbReference type="InterPro" id="IPR029045">
    <property type="entry name" value="ClpP/crotonase-like_dom_sf"/>
</dbReference>
<organism evidence="2 3">
    <name type="scientific">Spirosoma telluris</name>
    <dbReference type="NCBI Taxonomy" id="2183553"/>
    <lineage>
        <taxon>Bacteria</taxon>
        <taxon>Pseudomonadati</taxon>
        <taxon>Bacteroidota</taxon>
        <taxon>Cytophagia</taxon>
        <taxon>Cytophagales</taxon>
        <taxon>Cytophagaceae</taxon>
        <taxon>Spirosoma</taxon>
    </lineage>
</organism>
<dbReference type="AlphaFoldDB" id="A0A327NKT9"/>
<dbReference type="GO" id="GO:0008236">
    <property type="term" value="F:serine-type peptidase activity"/>
    <property type="evidence" value="ECO:0007669"/>
    <property type="project" value="InterPro"/>
</dbReference>
<protein>
    <recommendedName>
        <fullName evidence="1">Tail specific protease domain-containing protein</fullName>
    </recommendedName>
</protein>
<dbReference type="InterPro" id="IPR005151">
    <property type="entry name" value="Tail-specific_protease"/>
</dbReference>
<keyword evidence="3" id="KW-1185">Reference proteome</keyword>
<dbReference type="Gene3D" id="3.90.226.10">
    <property type="entry name" value="2-enoyl-CoA Hydratase, Chain A, domain 1"/>
    <property type="match status" value="1"/>
</dbReference>
<dbReference type="Pfam" id="PF03572">
    <property type="entry name" value="Peptidase_S41"/>
    <property type="match status" value="1"/>
</dbReference>
<dbReference type="GO" id="GO:0007165">
    <property type="term" value="P:signal transduction"/>
    <property type="evidence" value="ECO:0007669"/>
    <property type="project" value="TreeGrafter"/>
</dbReference>
<proteinExistence type="predicted"/>
<reference evidence="2 3" key="1">
    <citation type="submission" date="2018-06" db="EMBL/GenBank/DDBJ databases">
        <title>Spirosoma sp. HMF3257 Genome sequencing and assembly.</title>
        <authorList>
            <person name="Kang H."/>
            <person name="Cha I."/>
            <person name="Kim H."/>
            <person name="Kang J."/>
            <person name="Joh K."/>
        </authorList>
    </citation>
    <scope>NUCLEOTIDE SEQUENCE [LARGE SCALE GENOMIC DNA]</scope>
    <source>
        <strain evidence="2 3">HMF3257</strain>
    </source>
</reference>
<dbReference type="SMART" id="SM00245">
    <property type="entry name" value="TSPc"/>
    <property type="match status" value="1"/>
</dbReference>
<accession>A0A327NKT9</accession>
<sequence length="555" mass="62071">MKLRIDHPFWVRVSIALLLPVMLPIAPLLAQPALPLIKANSTQVRIKDGYVVREGIWTVSPQLKPDTYTALEPFTNKTITFYTDVDSIAFSVKPGHRYAFNILLQGKDTCLTQIVVGNVPNGLATSGQSELPLNTEQLAMDFVVFRDYLKHEHPGLYRYRAKEKIDKLLDSCLLSIDRPLASSEFAKKILFSISHIQDAHTGTTFTGALVRRYQDSTKLFPIDLYFAGDKAFIVCSNSGQIEVGSELLSINNRSITAIRQDLFSYLPSDGSIQTKKIHTVNNGAFPFLYKWIIGHGDSLTIDYKPRDKHVRSATIGAELVKNFTCTFDRRASTGKLVDLSFPQPNVALMTITTFDESRLSNAKLDFRAFLQGSFAEINRTKPATLILDLRNNAGGLDEYGALLFSYLAKGPFNYFTTVESTHKKSTVAENHLLNRQLAQELSFKGKVYILINGLSFSTTADFCAITKSNGRAQFVGEETGGGYYGNSSGQLLKIELPHSKLNVLIPRFNYVNAVKPAIYPDRGTIPDYEIIPTVDDLLRKRDVQLQYCLDLIQKK</sequence>
<comment type="caution">
    <text evidence="2">The sequence shown here is derived from an EMBL/GenBank/DDBJ whole genome shotgun (WGS) entry which is preliminary data.</text>
</comment>
<dbReference type="SUPFAM" id="SSF52096">
    <property type="entry name" value="ClpP/crotonase"/>
    <property type="match status" value="1"/>
</dbReference>
<dbReference type="PANTHER" id="PTHR32060:SF30">
    <property type="entry name" value="CARBOXY-TERMINAL PROCESSING PROTEASE CTPA"/>
    <property type="match status" value="1"/>
</dbReference>
<evidence type="ECO:0000313" key="3">
    <source>
        <dbReference type="Proteomes" id="UP000249016"/>
    </source>
</evidence>
<dbReference type="EMBL" id="QLII01000001">
    <property type="protein sequence ID" value="RAI75807.1"/>
    <property type="molecule type" value="Genomic_DNA"/>
</dbReference>
<gene>
    <name evidence="2" type="ORF">HMF3257_19540</name>
</gene>
<dbReference type="RefSeq" id="WP_111344622.1">
    <property type="nucleotide sequence ID" value="NZ_QLII01000001.1"/>
</dbReference>